<dbReference type="AlphaFoldDB" id="A0A915IXZ7"/>
<keyword evidence="2" id="KW-1185">Reference proteome</keyword>
<name>A0A915IXZ7_ROMCU</name>
<accession>A0A915IXZ7</accession>
<feature type="region of interest" description="Disordered" evidence="1">
    <location>
        <begin position="1"/>
        <end position="24"/>
    </location>
</feature>
<dbReference type="Proteomes" id="UP000887565">
    <property type="component" value="Unplaced"/>
</dbReference>
<sequence length="78" mass="8867">MYHLNSIDDTEFLSPNAGDPWQDEGSNIGRNGWLRLTIISAEISTEILIQRKQGVCCTNMYGHHYSNSDMAKKVDQNH</sequence>
<dbReference type="WBParaSite" id="nRc.2.0.1.t19076-RA">
    <property type="protein sequence ID" value="nRc.2.0.1.t19076-RA"/>
    <property type="gene ID" value="nRc.2.0.1.g19076"/>
</dbReference>
<organism evidence="2 3">
    <name type="scientific">Romanomermis culicivorax</name>
    <name type="common">Nematode worm</name>
    <dbReference type="NCBI Taxonomy" id="13658"/>
    <lineage>
        <taxon>Eukaryota</taxon>
        <taxon>Metazoa</taxon>
        <taxon>Ecdysozoa</taxon>
        <taxon>Nematoda</taxon>
        <taxon>Enoplea</taxon>
        <taxon>Dorylaimia</taxon>
        <taxon>Mermithida</taxon>
        <taxon>Mermithoidea</taxon>
        <taxon>Mermithidae</taxon>
        <taxon>Romanomermis</taxon>
    </lineage>
</organism>
<evidence type="ECO:0000256" key="1">
    <source>
        <dbReference type="SAM" id="MobiDB-lite"/>
    </source>
</evidence>
<evidence type="ECO:0000313" key="2">
    <source>
        <dbReference type="Proteomes" id="UP000887565"/>
    </source>
</evidence>
<proteinExistence type="predicted"/>
<reference evidence="3" key="1">
    <citation type="submission" date="2022-11" db="UniProtKB">
        <authorList>
            <consortium name="WormBaseParasite"/>
        </authorList>
    </citation>
    <scope>IDENTIFICATION</scope>
</reference>
<protein>
    <submittedName>
        <fullName evidence="3">Uncharacterized protein</fullName>
    </submittedName>
</protein>
<evidence type="ECO:0000313" key="3">
    <source>
        <dbReference type="WBParaSite" id="nRc.2.0.1.t19076-RA"/>
    </source>
</evidence>